<dbReference type="AlphaFoldDB" id="A0A1J1HK12"/>
<evidence type="ECO:0000313" key="1">
    <source>
        <dbReference type="EMBL" id="CRK88365.1"/>
    </source>
</evidence>
<organism evidence="1 2">
    <name type="scientific">Clunio marinus</name>
    <dbReference type="NCBI Taxonomy" id="568069"/>
    <lineage>
        <taxon>Eukaryota</taxon>
        <taxon>Metazoa</taxon>
        <taxon>Ecdysozoa</taxon>
        <taxon>Arthropoda</taxon>
        <taxon>Hexapoda</taxon>
        <taxon>Insecta</taxon>
        <taxon>Pterygota</taxon>
        <taxon>Neoptera</taxon>
        <taxon>Endopterygota</taxon>
        <taxon>Diptera</taxon>
        <taxon>Nematocera</taxon>
        <taxon>Chironomoidea</taxon>
        <taxon>Chironomidae</taxon>
        <taxon>Clunio</taxon>
    </lineage>
</organism>
<dbReference type="EMBL" id="CVRI01000006">
    <property type="protein sequence ID" value="CRK88365.1"/>
    <property type="molecule type" value="Genomic_DNA"/>
</dbReference>
<keyword evidence="2" id="KW-1185">Reference proteome</keyword>
<accession>A0A1J1HK12</accession>
<proteinExistence type="predicted"/>
<protein>
    <submittedName>
        <fullName evidence="1">CLUMA_CG002142, isoform A</fullName>
    </submittedName>
</protein>
<sequence length="90" mass="10657">MDKAKVLDLCETKHEKLTECNLMLNFWTLLWSSCNEFLSTAFITHTDPKFYITCAAIKNRMERQHKMHIRFMNGHNVVLNSLANFQIHNE</sequence>
<evidence type="ECO:0000313" key="2">
    <source>
        <dbReference type="Proteomes" id="UP000183832"/>
    </source>
</evidence>
<gene>
    <name evidence="1" type="ORF">CLUMA_CG002142</name>
</gene>
<reference evidence="1 2" key="1">
    <citation type="submission" date="2015-04" db="EMBL/GenBank/DDBJ databases">
        <authorList>
            <person name="Syromyatnikov M.Y."/>
            <person name="Popov V.N."/>
        </authorList>
    </citation>
    <scope>NUCLEOTIDE SEQUENCE [LARGE SCALE GENOMIC DNA]</scope>
</reference>
<name>A0A1J1HK12_9DIPT</name>
<dbReference type="PROSITE" id="PS51257">
    <property type="entry name" value="PROKAR_LIPOPROTEIN"/>
    <property type="match status" value="1"/>
</dbReference>
<dbReference type="Proteomes" id="UP000183832">
    <property type="component" value="Unassembled WGS sequence"/>
</dbReference>